<gene>
    <name evidence="2" type="ORF">FHS18_002668</name>
</gene>
<keyword evidence="1" id="KW-0812">Transmembrane</keyword>
<evidence type="ECO:0000313" key="2">
    <source>
        <dbReference type="EMBL" id="MBB3110601.1"/>
    </source>
</evidence>
<dbReference type="AlphaFoldDB" id="A0A7W5AYS5"/>
<evidence type="ECO:0000313" key="3">
    <source>
        <dbReference type="Proteomes" id="UP000570361"/>
    </source>
</evidence>
<keyword evidence="3" id="KW-1185">Reference proteome</keyword>
<feature type="transmembrane region" description="Helical" evidence="1">
    <location>
        <begin position="136"/>
        <end position="157"/>
    </location>
</feature>
<proteinExistence type="predicted"/>
<feature type="transmembrane region" description="Helical" evidence="1">
    <location>
        <begin position="107"/>
        <end position="130"/>
    </location>
</feature>
<feature type="transmembrane region" description="Helical" evidence="1">
    <location>
        <begin position="12"/>
        <end position="30"/>
    </location>
</feature>
<dbReference type="Proteomes" id="UP000570361">
    <property type="component" value="Unassembled WGS sequence"/>
</dbReference>
<accession>A0A7W5AYS5</accession>
<dbReference type="EMBL" id="JACHXK010000005">
    <property type="protein sequence ID" value="MBB3110601.1"/>
    <property type="molecule type" value="Genomic_DNA"/>
</dbReference>
<dbReference type="RefSeq" id="WP_183600509.1">
    <property type="nucleotide sequence ID" value="NZ_JACHXK010000005.1"/>
</dbReference>
<evidence type="ECO:0000256" key="1">
    <source>
        <dbReference type="SAM" id="Phobius"/>
    </source>
</evidence>
<name>A0A7W5AYS5_9BACL</name>
<organism evidence="2 3">
    <name type="scientific">Paenibacillus phyllosphaerae</name>
    <dbReference type="NCBI Taxonomy" id="274593"/>
    <lineage>
        <taxon>Bacteria</taxon>
        <taxon>Bacillati</taxon>
        <taxon>Bacillota</taxon>
        <taxon>Bacilli</taxon>
        <taxon>Bacillales</taxon>
        <taxon>Paenibacillaceae</taxon>
        <taxon>Paenibacillus</taxon>
    </lineage>
</organism>
<sequence>MMLDLPESFDANEWFLIISVVVIASFSLLLPKRFPFIVMLVLYTIGPTIAMNVDFLLGIPPIDVYNINDDGRYELFDLLFYFLYAPFSYLFIYFYDRLRFRGFGTALYVLGCSAAGAAYEWIAVLCHVFQYKGWNLGYSFIVYVSIQAIYLGLAHFFKRAYNASKRDTAKEWS</sequence>
<protein>
    <submittedName>
        <fullName evidence="2">Uncharacterized protein</fullName>
    </submittedName>
</protein>
<keyword evidence="1" id="KW-1133">Transmembrane helix</keyword>
<comment type="caution">
    <text evidence="2">The sequence shown here is derived from an EMBL/GenBank/DDBJ whole genome shotgun (WGS) entry which is preliminary data.</text>
</comment>
<feature type="transmembrane region" description="Helical" evidence="1">
    <location>
        <begin position="78"/>
        <end position="95"/>
    </location>
</feature>
<reference evidence="2 3" key="1">
    <citation type="submission" date="2020-08" db="EMBL/GenBank/DDBJ databases">
        <title>Genomic Encyclopedia of Type Strains, Phase III (KMG-III): the genomes of soil and plant-associated and newly described type strains.</title>
        <authorList>
            <person name="Whitman W."/>
        </authorList>
    </citation>
    <scope>NUCLEOTIDE SEQUENCE [LARGE SCALE GENOMIC DNA]</scope>
    <source>
        <strain evidence="2 3">CECT 5862</strain>
    </source>
</reference>
<keyword evidence="1" id="KW-0472">Membrane</keyword>
<feature type="transmembrane region" description="Helical" evidence="1">
    <location>
        <begin position="37"/>
        <end position="58"/>
    </location>
</feature>